<dbReference type="InterPro" id="IPR008978">
    <property type="entry name" value="HSP20-like_chaperone"/>
</dbReference>
<evidence type="ECO:0000313" key="5">
    <source>
        <dbReference type="Proteomes" id="UP000008922"/>
    </source>
</evidence>
<dbReference type="InParanoid" id="E8N0H6"/>
<dbReference type="HOGENOM" id="CLU_046737_12_0_0"/>
<organism evidence="4 5">
    <name type="scientific">Anaerolinea thermophila (strain DSM 14523 / JCM 11388 / NBRC 100420 / UNI-1)</name>
    <dbReference type="NCBI Taxonomy" id="926569"/>
    <lineage>
        <taxon>Bacteria</taxon>
        <taxon>Bacillati</taxon>
        <taxon>Chloroflexota</taxon>
        <taxon>Anaerolineae</taxon>
        <taxon>Anaerolineales</taxon>
        <taxon>Anaerolineaceae</taxon>
        <taxon>Anaerolinea</taxon>
    </lineage>
</organism>
<dbReference type="STRING" id="926569.ANT_26990"/>
<dbReference type="PROSITE" id="PS01031">
    <property type="entry name" value="SHSP"/>
    <property type="match status" value="1"/>
</dbReference>
<dbReference type="Pfam" id="PF00011">
    <property type="entry name" value="HSP20"/>
    <property type="match status" value="1"/>
</dbReference>
<evidence type="ECO:0000259" key="3">
    <source>
        <dbReference type="PROSITE" id="PS01031"/>
    </source>
</evidence>
<dbReference type="AlphaFoldDB" id="E8N0H6"/>
<dbReference type="KEGG" id="atm:ANT_26990"/>
<accession>E8N0H6</accession>
<dbReference type="eggNOG" id="COG0071">
    <property type="taxonomic scope" value="Bacteria"/>
</dbReference>
<gene>
    <name evidence="4" type="ordered locus">ANT_26990</name>
</gene>
<reference evidence="4 5" key="1">
    <citation type="submission" date="2010-12" db="EMBL/GenBank/DDBJ databases">
        <title>Whole genome sequence of Anaerolinea thermophila UNI-1.</title>
        <authorList>
            <person name="Narita-Yamada S."/>
            <person name="Kishi E."/>
            <person name="Watanabe Y."/>
            <person name="Takasaki K."/>
            <person name="Ankai A."/>
            <person name="Oguchi A."/>
            <person name="Fukui S."/>
            <person name="Takahashi M."/>
            <person name="Yashiro I."/>
            <person name="Hosoyama A."/>
            <person name="Sekiguchi Y."/>
            <person name="Hanada S."/>
            <person name="Fujita N."/>
        </authorList>
    </citation>
    <scope>NUCLEOTIDE SEQUENCE [LARGE SCALE GENOMIC DNA]</scope>
    <source>
        <strain evidence="5">DSM 14523 / JCM 11388 / NBRC 100420 / UNI-1</strain>
    </source>
</reference>
<sequence>MAITDLLPWKREERALAPRRREEDLFLTLRDEMDRMMEEFFNEPLFSLRPRMLERFGSFFPRVDVSENDKEIVVTAEVPGMDENDVEVSFKNGILTIKGEKRAEKEEKDRRYHRIERTYGSFRREIEMPCEVEEDKITATYKKGELTVVLPKSTRPEVVGKRIPVQRG</sequence>
<comment type="similarity">
    <text evidence="1 2">Belongs to the small heat shock protein (HSP20) family.</text>
</comment>
<dbReference type="SUPFAM" id="SSF49764">
    <property type="entry name" value="HSP20-like chaperones"/>
    <property type="match status" value="1"/>
</dbReference>
<keyword evidence="5" id="KW-1185">Reference proteome</keyword>
<dbReference type="Proteomes" id="UP000008922">
    <property type="component" value="Chromosome"/>
</dbReference>
<dbReference type="OrthoDB" id="9811615at2"/>
<protein>
    <submittedName>
        <fullName evidence="4">Heat shock protein Hsp20 family protein</fullName>
    </submittedName>
</protein>
<evidence type="ECO:0000313" key="4">
    <source>
        <dbReference type="EMBL" id="BAJ64725.1"/>
    </source>
</evidence>
<feature type="domain" description="SHSP" evidence="3">
    <location>
        <begin position="54"/>
        <end position="168"/>
    </location>
</feature>
<dbReference type="InterPro" id="IPR031107">
    <property type="entry name" value="Small_HSP"/>
</dbReference>
<name>E8N0H6_ANATU</name>
<dbReference type="PANTHER" id="PTHR11527">
    <property type="entry name" value="HEAT-SHOCK PROTEIN 20 FAMILY MEMBER"/>
    <property type="match status" value="1"/>
</dbReference>
<proteinExistence type="inferred from homology"/>
<dbReference type="EMBL" id="AP012029">
    <property type="protein sequence ID" value="BAJ64725.1"/>
    <property type="molecule type" value="Genomic_DNA"/>
</dbReference>
<dbReference type="InterPro" id="IPR002068">
    <property type="entry name" value="A-crystallin/Hsp20_dom"/>
</dbReference>
<keyword evidence="4" id="KW-0346">Stress response</keyword>
<evidence type="ECO:0000256" key="2">
    <source>
        <dbReference type="RuleBase" id="RU003616"/>
    </source>
</evidence>
<dbReference type="RefSeq" id="WP_013561077.1">
    <property type="nucleotide sequence ID" value="NC_014960.1"/>
</dbReference>
<dbReference type="Gene3D" id="2.60.40.790">
    <property type="match status" value="1"/>
</dbReference>
<dbReference type="CDD" id="cd06464">
    <property type="entry name" value="ACD_sHsps-like"/>
    <property type="match status" value="1"/>
</dbReference>
<evidence type="ECO:0000256" key="1">
    <source>
        <dbReference type="PROSITE-ProRule" id="PRU00285"/>
    </source>
</evidence>